<dbReference type="Pfam" id="PF00348">
    <property type="entry name" value="polyprenyl_synt"/>
    <property type="match status" value="1"/>
</dbReference>
<dbReference type="PROSITE" id="PS00444">
    <property type="entry name" value="POLYPRENYL_SYNTHASE_2"/>
    <property type="match status" value="1"/>
</dbReference>
<dbReference type="SFLD" id="SFLDG01017">
    <property type="entry name" value="Polyprenyl_Transferase_Like"/>
    <property type="match status" value="1"/>
</dbReference>
<evidence type="ECO:0000313" key="9">
    <source>
        <dbReference type="Proteomes" id="UP000186292"/>
    </source>
</evidence>
<dbReference type="OrthoDB" id="4497239at2"/>
<evidence type="ECO:0000256" key="5">
    <source>
        <dbReference type="ARBA" id="ARBA00022723"/>
    </source>
</evidence>
<dbReference type="GO" id="GO:0008299">
    <property type="term" value="P:isoprenoid biosynthetic process"/>
    <property type="evidence" value="ECO:0007669"/>
    <property type="project" value="InterPro"/>
</dbReference>
<dbReference type="CDD" id="cd00685">
    <property type="entry name" value="Trans_IPPS_HT"/>
    <property type="match status" value="1"/>
</dbReference>
<dbReference type="SUPFAM" id="SSF48576">
    <property type="entry name" value="Terpenoid synthases"/>
    <property type="match status" value="1"/>
</dbReference>
<comment type="cofactor">
    <cofactor evidence="1">
        <name>Mg(2+)</name>
        <dbReference type="ChEBI" id="CHEBI:18420"/>
    </cofactor>
</comment>
<keyword evidence="4 7" id="KW-0808">Transferase</keyword>
<evidence type="ECO:0000256" key="1">
    <source>
        <dbReference type="ARBA" id="ARBA00001946"/>
    </source>
</evidence>
<dbReference type="InterPro" id="IPR033749">
    <property type="entry name" value="Polyprenyl_synt_CS"/>
</dbReference>
<dbReference type="RefSeq" id="WP_076598704.1">
    <property type="nucleotide sequence ID" value="NZ_CP046976.1"/>
</dbReference>
<name>A0A1N7J0K8_9CORY</name>
<evidence type="ECO:0000256" key="3">
    <source>
        <dbReference type="ARBA" id="ARBA00006706"/>
    </source>
</evidence>
<dbReference type="PANTHER" id="PTHR12001">
    <property type="entry name" value="GERANYLGERANYL PYROPHOSPHATE SYNTHASE"/>
    <property type="match status" value="1"/>
</dbReference>
<keyword evidence="5" id="KW-0479">Metal-binding</keyword>
<organism evidence="8 9">
    <name type="scientific">Corynebacterium appendicis CIP 107643</name>
    <dbReference type="NCBI Taxonomy" id="1161099"/>
    <lineage>
        <taxon>Bacteria</taxon>
        <taxon>Bacillati</taxon>
        <taxon>Actinomycetota</taxon>
        <taxon>Actinomycetes</taxon>
        <taxon>Mycobacteriales</taxon>
        <taxon>Corynebacteriaceae</taxon>
        <taxon>Corynebacterium</taxon>
    </lineage>
</organism>
<evidence type="ECO:0000313" key="8">
    <source>
        <dbReference type="EMBL" id="SIS42829.1"/>
    </source>
</evidence>
<accession>A0A1N7J0K8</accession>
<comment type="similarity">
    <text evidence="3 7">Belongs to the FPP/GGPP synthase family.</text>
</comment>
<dbReference type="InterPro" id="IPR008949">
    <property type="entry name" value="Isoprenoid_synthase_dom_sf"/>
</dbReference>
<dbReference type="PROSITE" id="PS00723">
    <property type="entry name" value="POLYPRENYL_SYNTHASE_1"/>
    <property type="match status" value="1"/>
</dbReference>
<evidence type="ECO:0000256" key="2">
    <source>
        <dbReference type="ARBA" id="ARBA00005128"/>
    </source>
</evidence>
<dbReference type="EMBL" id="FTOF01000003">
    <property type="protein sequence ID" value="SIS42829.1"/>
    <property type="molecule type" value="Genomic_DNA"/>
</dbReference>
<dbReference type="STRING" id="1161099.SAMN05444817_10367"/>
<evidence type="ECO:0000256" key="7">
    <source>
        <dbReference type="RuleBase" id="RU004466"/>
    </source>
</evidence>
<gene>
    <name evidence="8" type="ORF">SAMN05444817_10367</name>
</gene>
<evidence type="ECO:0000256" key="4">
    <source>
        <dbReference type="ARBA" id="ARBA00022679"/>
    </source>
</evidence>
<keyword evidence="6" id="KW-0460">Magnesium</keyword>
<dbReference type="PANTHER" id="PTHR12001:SF85">
    <property type="entry name" value="SHORT CHAIN ISOPRENYL DIPHOSPHATE SYNTHASE"/>
    <property type="match status" value="1"/>
</dbReference>
<protein>
    <submittedName>
        <fullName evidence="8">Geranylgeranyl diphosphate synthase, type I</fullName>
    </submittedName>
</protein>
<dbReference type="SFLD" id="SFLDS00005">
    <property type="entry name" value="Isoprenoid_Synthase_Type_I"/>
    <property type="match status" value="1"/>
</dbReference>
<dbReference type="GO" id="GO:0046872">
    <property type="term" value="F:metal ion binding"/>
    <property type="evidence" value="ECO:0007669"/>
    <property type="project" value="UniProtKB-KW"/>
</dbReference>
<proteinExistence type="inferred from homology"/>
<dbReference type="InterPro" id="IPR000092">
    <property type="entry name" value="Polyprenyl_synt"/>
</dbReference>
<keyword evidence="9" id="KW-1185">Reference proteome</keyword>
<reference evidence="9" key="1">
    <citation type="submission" date="2017-01" db="EMBL/GenBank/DDBJ databases">
        <authorList>
            <person name="Varghese N."/>
            <person name="Submissions S."/>
        </authorList>
    </citation>
    <scope>NUCLEOTIDE SEQUENCE [LARGE SCALE GENOMIC DNA]</scope>
    <source>
        <strain evidence="9">DSM 44531</strain>
    </source>
</reference>
<dbReference type="AlphaFoldDB" id="A0A1N7J0K8"/>
<dbReference type="GO" id="GO:0004659">
    <property type="term" value="F:prenyltransferase activity"/>
    <property type="evidence" value="ECO:0007669"/>
    <property type="project" value="InterPro"/>
</dbReference>
<comment type="pathway">
    <text evidence="2">Isoprenoid biosynthesis.</text>
</comment>
<dbReference type="Proteomes" id="UP000186292">
    <property type="component" value="Unassembled WGS sequence"/>
</dbReference>
<sequence>MSERTPHLAVADIPAAVERELEVFFQENAAKINQIGAPVAEAVGHLRDFVLGGGKRIRPTYGWVGYAATAGKNCAESPNAVLRAVSALELIQACALIHDDIIDASDTRRGKPTVHRAISAEHANRSWHGDSDTYGENVAILIGDLALAWGDDMWRYSGVSDEALKRAAEPWRGMRAEVIGGQILDIALEASGSESVELADSVNRYKTAAYTVERPLHLGAALAGAGEETIAALRGYGRDIGIAFQLRDDLLGVFGDPAITGKPAGDDLREGKRTVLYALALRAADDSDPAAAKKLRTGIGTATDADDIAELARIIETTGAVDVTEDRITRLTESGLKHLESADFTADAVETLTALAIKSTARRK</sequence>
<evidence type="ECO:0000256" key="6">
    <source>
        <dbReference type="ARBA" id="ARBA00022842"/>
    </source>
</evidence>
<dbReference type="Gene3D" id="1.10.600.10">
    <property type="entry name" value="Farnesyl Diphosphate Synthase"/>
    <property type="match status" value="1"/>
</dbReference>